<dbReference type="InterPro" id="IPR003653">
    <property type="entry name" value="Peptidase_C48_C"/>
</dbReference>
<feature type="region of interest" description="Disordered" evidence="4">
    <location>
        <begin position="424"/>
        <end position="477"/>
    </location>
</feature>
<evidence type="ECO:0000259" key="6">
    <source>
        <dbReference type="Pfam" id="PF09331"/>
    </source>
</evidence>
<dbReference type="PANTHER" id="PTHR48449:SF2">
    <property type="entry name" value="UBIQUITIN-LIKE PROTEASE FAMILY PROFILE DOMAIN-CONTAINING PROTEIN"/>
    <property type="match status" value="1"/>
</dbReference>
<dbReference type="InterPro" id="IPR038765">
    <property type="entry name" value="Papain-like_cys_pep_sf"/>
</dbReference>
<dbReference type="Pfam" id="PF09331">
    <property type="entry name" value="DUF1985"/>
    <property type="match status" value="1"/>
</dbReference>
<dbReference type="SUPFAM" id="SSF54001">
    <property type="entry name" value="Cysteine proteinases"/>
    <property type="match status" value="1"/>
</dbReference>
<dbReference type="InterPro" id="IPR015410">
    <property type="entry name" value="DUF1985"/>
</dbReference>
<feature type="compositionally biased region" description="Basic and acidic residues" evidence="4">
    <location>
        <begin position="432"/>
        <end position="445"/>
    </location>
</feature>
<dbReference type="AlphaFoldDB" id="A0A8X8AWH2"/>
<dbReference type="OrthoDB" id="1305596at2759"/>
<keyword evidence="2" id="KW-0645">Protease</keyword>
<dbReference type="GO" id="GO:0008234">
    <property type="term" value="F:cysteine-type peptidase activity"/>
    <property type="evidence" value="ECO:0007669"/>
    <property type="project" value="InterPro"/>
</dbReference>
<comment type="caution">
    <text evidence="7">The sequence shown here is derived from an EMBL/GenBank/DDBJ whole genome shotgun (WGS) entry which is preliminary data.</text>
</comment>
<comment type="similarity">
    <text evidence="1">Belongs to the peptidase C48 family.</text>
</comment>
<protein>
    <recommendedName>
        <fullName evidence="9">Ubiquitin-like protease family profile domain-containing protein</fullName>
    </recommendedName>
</protein>
<evidence type="ECO:0000256" key="3">
    <source>
        <dbReference type="ARBA" id="ARBA00022801"/>
    </source>
</evidence>
<organism evidence="7 8">
    <name type="scientific">Brassica carinata</name>
    <name type="common">Ethiopian mustard</name>
    <name type="synonym">Abyssinian cabbage</name>
    <dbReference type="NCBI Taxonomy" id="52824"/>
    <lineage>
        <taxon>Eukaryota</taxon>
        <taxon>Viridiplantae</taxon>
        <taxon>Streptophyta</taxon>
        <taxon>Embryophyta</taxon>
        <taxon>Tracheophyta</taxon>
        <taxon>Spermatophyta</taxon>
        <taxon>Magnoliopsida</taxon>
        <taxon>eudicotyledons</taxon>
        <taxon>Gunneridae</taxon>
        <taxon>Pentapetalae</taxon>
        <taxon>rosids</taxon>
        <taxon>malvids</taxon>
        <taxon>Brassicales</taxon>
        <taxon>Brassicaceae</taxon>
        <taxon>Brassiceae</taxon>
        <taxon>Brassica</taxon>
    </lineage>
</organism>
<reference evidence="7 8" key="1">
    <citation type="submission" date="2020-02" db="EMBL/GenBank/DDBJ databases">
        <authorList>
            <person name="Ma Q."/>
            <person name="Huang Y."/>
            <person name="Song X."/>
            <person name="Pei D."/>
        </authorList>
    </citation>
    <scope>NUCLEOTIDE SEQUENCE [LARGE SCALE GENOMIC DNA]</scope>
    <source>
        <strain evidence="7">Sxm20200214</strain>
        <tissue evidence="7">Leaf</tissue>
    </source>
</reference>
<dbReference type="GO" id="GO:0006508">
    <property type="term" value="P:proteolysis"/>
    <property type="evidence" value="ECO:0007669"/>
    <property type="project" value="UniProtKB-KW"/>
</dbReference>
<sequence>MESYLGADSTTEGITPNELAIPEMMFAEGEEPVGIRILTYQSSRSINTILDALDEDEIQYLRGTSFGKLVEIAEKPGFSGRFARYLLSRQLKVEKKHEAWFRFSGKPIRFSIREFAIVTGLPCGEIPKKQRAKKKKNSKEKLYWPELFGNVEDMRVSRAVKMLRRKTVTDKDTRLKLACLAIVSSVLLSTNLKMKMLKEHAQLLGDIEEFLAFPWGRLADEVSLSQNTIALKGFALALQLVMVEAEDNDSARIKTRKQTLSPAHAREVDKKTRGALVRSIIPQDSQYPIDESLLLRSDEVPDVKVDNLVTLINADHCFFKSMFKGGLTKLDVDRLRVKENVAAKRKQPTTKQTPSADIDESKIMSVVVATMQPEITRIDGTIESTVRNVKDVANSADLHKADVLAAVNATLLAFKNEMMSAITKQPPSVAEHNSKNQETNQHEHSEEVEEQNPPLNVTAEQTTPPAMKSTSGISRCSRRPCDDVNDAIINDVMESLSEYSTPTPSGQAYCGMLDYPVSHSRLDMIFLQIGIHIIISHHQPGSRPNGNIYTRHAPSFSLGLTQEERIAPSAGVDDTGDNDEALSDDNDDVSPLCRKSKRLKSVPAGLVNDYECGTAILSRSWESQMCGDSHYTGAVLRQKYTKLTTILTRPCSYQAAATRFYFLLNVSNKHWIGLCIDCPASKIYVLDYNSAVLSDASLSKELHPIADMFLPLLKFCGRVETADGITLSVDRIKGVPQNTNPADAGITAALLMQTHALFGADLCRCINPLVLTEESQRAAVMLYEFSGLL</sequence>
<evidence type="ECO:0000259" key="5">
    <source>
        <dbReference type="Pfam" id="PF02902"/>
    </source>
</evidence>
<evidence type="ECO:0008006" key="9">
    <source>
        <dbReference type="Google" id="ProtNLM"/>
    </source>
</evidence>
<feature type="domain" description="Ubiquitin-like protease family profile" evidence="5">
    <location>
        <begin position="661"/>
        <end position="756"/>
    </location>
</feature>
<evidence type="ECO:0000256" key="1">
    <source>
        <dbReference type="ARBA" id="ARBA00005234"/>
    </source>
</evidence>
<keyword evidence="8" id="KW-1185">Reference proteome</keyword>
<gene>
    <name evidence="7" type="ORF">Bca52824_018536</name>
</gene>
<evidence type="ECO:0000313" key="7">
    <source>
        <dbReference type="EMBL" id="KAG2315414.1"/>
    </source>
</evidence>
<feature type="compositionally biased region" description="Polar residues" evidence="4">
    <location>
        <begin position="453"/>
        <end position="474"/>
    </location>
</feature>
<dbReference type="PANTHER" id="PTHR48449">
    <property type="entry name" value="DUF1985 DOMAIN-CONTAINING PROTEIN"/>
    <property type="match status" value="1"/>
</dbReference>
<dbReference type="EMBL" id="JAAMPC010000004">
    <property type="protein sequence ID" value="KAG2315414.1"/>
    <property type="molecule type" value="Genomic_DNA"/>
</dbReference>
<evidence type="ECO:0000313" key="8">
    <source>
        <dbReference type="Proteomes" id="UP000886595"/>
    </source>
</evidence>
<proteinExistence type="inferred from homology"/>
<dbReference type="Pfam" id="PF02902">
    <property type="entry name" value="Peptidase_C48"/>
    <property type="match status" value="1"/>
</dbReference>
<dbReference type="Proteomes" id="UP000886595">
    <property type="component" value="Unassembled WGS sequence"/>
</dbReference>
<keyword evidence="3" id="KW-0378">Hydrolase</keyword>
<name>A0A8X8AWH2_BRACI</name>
<evidence type="ECO:0000256" key="2">
    <source>
        <dbReference type="ARBA" id="ARBA00022670"/>
    </source>
</evidence>
<accession>A0A8X8AWH2</accession>
<feature type="domain" description="DUF1985" evidence="6">
    <location>
        <begin position="87"/>
        <end position="219"/>
    </location>
</feature>
<evidence type="ECO:0000256" key="4">
    <source>
        <dbReference type="SAM" id="MobiDB-lite"/>
    </source>
</evidence>